<protein>
    <submittedName>
        <fullName evidence="2">Uncharacterized protein</fullName>
    </submittedName>
</protein>
<accession>A0A6L8MIT1</accession>
<reference evidence="2 3" key="1">
    <citation type="submission" date="2019-12" db="EMBL/GenBank/DDBJ databases">
        <title>Novel species isolated from a subtropical stream in China.</title>
        <authorList>
            <person name="Lu H."/>
        </authorList>
    </citation>
    <scope>NUCLEOTIDE SEQUENCE [LARGE SCALE GENOMIC DNA]</scope>
    <source>
        <strain evidence="2 3">FT50W</strain>
    </source>
</reference>
<evidence type="ECO:0000313" key="2">
    <source>
        <dbReference type="EMBL" id="MYM83050.1"/>
    </source>
</evidence>
<dbReference type="EMBL" id="WWCP01000015">
    <property type="protein sequence ID" value="MYM83050.1"/>
    <property type="molecule type" value="Genomic_DNA"/>
</dbReference>
<dbReference type="AlphaFoldDB" id="A0A6L8MIT1"/>
<organism evidence="2 3">
    <name type="scientific">Duganella lactea</name>
    <dbReference type="NCBI Taxonomy" id="2692173"/>
    <lineage>
        <taxon>Bacteria</taxon>
        <taxon>Pseudomonadati</taxon>
        <taxon>Pseudomonadota</taxon>
        <taxon>Betaproteobacteria</taxon>
        <taxon>Burkholderiales</taxon>
        <taxon>Oxalobacteraceae</taxon>
        <taxon>Telluria group</taxon>
        <taxon>Duganella</taxon>
    </lineage>
</organism>
<gene>
    <name evidence="2" type="ORF">GTP44_13925</name>
</gene>
<evidence type="ECO:0000313" key="3">
    <source>
        <dbReference type="Proteomes" id="UP000474565"/>
    </source>
</evidence>
<sequence>MAGKLTGTASLKVTRWAAEDWAWLAEVAKSVGLSRSDFVRKAAMAAATATANGMAPYFVEGPSGTRQNTRTNLLEQKSTSVEVRASGAKGVASAKRAPTKAPISRNPKG</sequence>
<feature type="region of interest" description="Disordered" evidence="1">
    <location>
        <begin position="60"/>
        <end position="109"/>
    </location>
</feature>
<dbReference type="RefSeq" id="WP_161019904.1">
    <property type="nucleotide sequence ID" value="NZ_WWCP01000015.1"/>
</dbReference>
<dbReference type="Proteomes" id="UP000474565">
    <property type="component" value="Unassembled WGS sequence"/>
</dbReference>
<feature type="compositionally biased region" description="Polar residues" evidence="1">
    <location>
        <begin position="64"/>
        <end position="81"/>
    </location>
</feature>
<proteinExistence type="predicted"/>
<comment type="caution">
    <text evidence="2">The sequence shown here is derived from an EMBL/GenBank/DDBJ whole genome shotgun (WGS) entry which is preliminary data.</text>
</comment>
<name>A0A6L8MIT1_9BURK</name>
<evidence type="ECO:0000256" key="1">
    <source>
        <dbReference type="SAM" id="MobiDB-lite"/>
    </source>
</evidence>